<dbReference type="Pfam" id="PF00060">
    <property type="entry name" value="Lig_chan"/>
    <property type="match status" value="1"/>
</dbReference>
<evidence type="ECO:0000256" key="7">
    <source>
        <dbReference type="ARBA" id="ARBA00023170"/>
    </source>
</evidence>
<dbReference type="STRING" id="105785.A0A2J7PZG5"/>
<dbReference type="GO" id="GO:0050906">
    <property type="term" value="P:detection of stimulus involved in sensory perception"/>
    <property type="evidence" value="ECO:0007669"/>
    <property type="project" value="UniProtKB-ARBA"/>
</dbReference>
<gene>
    <name evidence="11" type="ORF">B7P43_G10366</name>
</gene>
<dbReference type="Proteomes" id="UP000235965">
    <property type="component" value="Unassembled WGS sequence"/>
</dbReference>
<keyword evidence="4 9" id="KW-0812">Transmembrane</keyword>
<evidence type="ECO:0000256" key="1">
    <source>
        <dbReference type="ARBA" id="ARBA00004651"/>
    </source>
</evidence>
<dbReference type="InterPro" id="IPR001320">
    <property type="entry name" value="Iontro_rcpt_C"/>
</dbReference>
<name>A0A2J7PZG5_9NEOP</name>
<feature type="transmembrane region" description="Helical" evidence="9">
    <location>
        <begin position="234"/>
        <end position="255"/>
    </location>
</feature>
<proteinExistence type="inferred from homology"/>
<evidence type="ECO:0000256" key="3">
    <source>
        <dbReference type="ARBA" id="ARBA00022475"/>
    </source>
</evidence>
<dbReference type="AlphaFoldDB" id="A0A2J7PZG5"/>
<dbReference type="PANTHER" id="PTHR42643:SF30">
    <property type="entry name" value="IONOTROPIC RECEPTOR 40A-RELATED"/>
    <property type="match status" value="1"/>
</dbReference>
<evidence type="ECO:0000256" key="4">
    <source>
        <dbReference type="ARBA" id="ARBA00022692"/>
    </source>
</evidence>
<evidence type="ECO:0000256" key="6">
    <source>
        <dbReference type="ARBA" id="ARBA00023136"/>
    </source>
</evidence>
<feature type="transmembrane region" description="Helical" evidence="9">
    <location>
        <begin position="40"/>
        <end position="59"/>
    </location>
</feature>
<comment type="subcellular location">
    <subcellularLocation>
        <location evidence="1">Cell membrane</location>
        <topology evidence="1">Multi-pass membrane protein</topology>
    </subcellularLocation>
</comment>
<keyword evidence="12" id="KW-1185">Reference proteome</keyword>
<dbReference type="PANTHER" id="PTHR42643">
    <property type="entry name" value="IONOTROPIC RECEPTOR 20A-RELATED"/>
    <property type="match status" value="1"/>
</dbReference>
<comment type="caution">
    <text evidence="11">The sequence shown here is derived from an EMBL/GenBank/DDBJ whole genome shotgun (WGS) entry which is preliminary data.</text>
</comment>
<accession>A0A2J7PZG5</accession>
<feature type="transmembrane region" description="Helical" evidence="9">
    <location>
        <begin position="300"/>
        <end position="324"/>
    </location>
</feature>
<evidence type="ECO:0000256" key="9">
    <source>
        <dbReference type="SAM" id="Phobius"/>
    </source>
</evidence>
<feature type="transmembrane region" description="Helical" evidence="9">
    <location>
        <begin position="498"/>
        <end position="521"/>
    </location>
</feature>
<keyword evidence="6 9" id="KW-0472">Membrane</keyword>
<dbReference type="EMBL" id="NEVH01020335">
    <property type="protein sequence ID" value="PNF21729.1"/>
    <property type="molecule type" value="Genomic_DNA"/>
</dbReference>
<keyword evidence="8" id="KW-0325">Glycoprotein</keyword>
<comment type="similarity">
    <text evidence="2">Belongs to the glutamate-gated ion channel (TC 1.A.10.1) family.</text>
</comment>
<protein>
    <recommendedName>
        <fullName evidence="10">Ionotropic glutamate receptor C-terminal domain-containing protein</fullName>
    </recommendedName>
</protein>
<dbReference type="InterPro" id="IPR052192">
    <property type="entry name" value="Insect_Ionotropic_Sensory_Rcpt"/>
</dbReference>
<organism evidence="11 12">
    <name type="scientific">Cryptotermes secundus</name>
    <dbReference type="NCBI Taxonomy" id="105785"/>
    <lineage>
        <taxon>Eukaryota</taxon>
        <taxon>Metazoa</taxon>
        <taxon>Ecdysozoa</taxon>
        <taxon>Arthropoda</taxon>
        <taxon>Hexapoda</taxon>
        <taxon>Insecta</taxon>
        <taxon>Pterygota</taxon>
        <taxon>Neoptera</taxon>
        <taxon>Polyneoptera</taxon>
        <taxon>Dictyoptera</taxon>
        <taxon>Blattodea</taxon>
        <taxon>Blattoidea</taxon>
        <taxon>Termitoidae</taxon>
        <taxon>Kalotermitidae</taxon>
        <taxon>Cryptotermitinae</taxon>
        <taxon>Cryptotermes</taxon>
    </lineage>
</organism>
<feature type="domain" description="Ionotropic glutamate receptor C-terminal" evidence="10">
    <location>
        <begin position="234"/>
        <end position="506"/>
    </location>
</feature>
<dbReference type="GO" id="GO:0005886">
    <property type="term" value="C:plasma membrane"/>
    <property type="evidence" value="ECO:0007669"/>
    <property type="project" value="UniProtKB-SubCell"/>
</dbReference>
<sequence length="551" mass="64185">VNELYKRMSWNFRARFIIIAEIHVNVSLQQLATKIFEEIWMYYSIMNILLVISVTHFKVNDTIKDIVLYTWFPYTSQTHCDKLHSAVLIDRWTSKGEFVLKANLFPDKVPKNFQGCKSNINSYFYPPAVMEMSHGVYTGFEINYLAAIFQKLNLTAVYNIIPYKRISQVKKFLDTIHQLEPSSSDIAIGLLPFGVSDVSFAESTIPYADIKITWYVPCPVQASRWRSVYEIFSLPVWLCFCFFAILAVISTWLLAKYARHHHVGESANYMTIICCIYNLWAIITGVSVPEKPISSSLRIFFIAWVWFSVAMTTVYQTFFVAFLVNPGFERSITTLNELIESKIEYGFTDDLMRTHFPEPIYDIIKKNHKICSSMFKCLERIIRHNDFATVSNTFHAEYFKTRLSFHNIHIPLCTLQDDIIRYSISTYMAKGNPLLNIFNKMIRYLFEAGLFQKWRNDFMAHIRLGGQPIESDDANLEGISENYLNNEYSSYSLSHLQVVFYLLLFGNAFSVLAFLGELLYYRTWVIKIPANAGYRPQDKICSHQREFDHSN</sequence>
<evidence type="ECO:0000259" key="10">
    <source>
        <dbReference type="Pfam" id="PF00060"/>
    </source>
</evidence>
<dbReference type="Gene3D" id="1.10.287.70">
    <property type="match status" value="1"/>
</dbReference>
<reference evidence="11 12" key="1">
    <citation type="submission" date="2017-12" db="EMBL/GenBank/DDBJ databases">
        <title>Hemimetabolous genomes reveal molecular basis of termite eusociality.</title>
        <authorList>
            <person name="Harrison M.C."/>
            <person name="Jongepier E."/>
            <person name="Robertson H.M."/>
            <person name="Arning N."/>
            <person name="Bitard-Feildel T."/>
            <person name="Chao H."/>
            <person name="Childers C.P."/>
            <person name="Dinh H."/>
            <person name="Doddapaneni H."/>
            <person name="Dugan S."/>
            <person name="Gowin J."/>
            <person name="Greiner C."/>
            <person name="Han Y."/>
            <person name="Hu H."/>
            <person name="Hughes D.S.T."/>
            <person name="Huylmans A.-K."/>
            <person name="Kemena C."/>
            <person name="Kremer L.P.M."/>
            <person name="Lee S.L."/>
            <person name="Lopez-Ezquerra A."/>
            <person name="Mallet L."/>
            <person name="Monroy-Kuhn J.M."/>
            <person name="Moser A."/>
            <person name="Murali S.C."/>
            <person name="Muzny D.M."/>
            <person name="Otani S."/>
            <person name="Piulachs M.-D."/>
            <person name="Poelchau M."/>
            <person name="Qu J."/>
            <person name="Schaub F."/>
            <person name="Wada-Katsumata A."/>
            <person name="Worley K.C."/>
            <person name="Xie Q."/>
            <person name="Ylla G."/>
            <person name="Poulsen M."/>
            <person name="Gibbs R.A."/>
            <person name="Schal C."/>
            <person name="Richards S."/>
            <person name="Belles X."/>
            <person name="Korb J."/>
            <person name="Bornberg-Bauer E."/>
        </authorList>
    </citation>
    <scope>NUCLEOTIDE SEQUENCE [LARGE SCALE GENOMIC DNA]</scope>
    <source>
        <tissue evidence="11">Whole body</tissue>
    </source>
</reference>
<dbReference type="GO" id="GO:0015276">
    <property type="term" value="F:ligand-gated monoatomic ion channel activity"/>
    <property type="evidence" value="ECO:0007669"/>
    <property type="project" value="InterPro"/>
</dbReference>
<dbReference type="FunCoup" id="A0A2J7PZG5">
    <property type="interactions" value="13"/>
</dbReference>
<dbReference type="SUPFAM" id="SSF53850">
    <property type="entry name" value="Periplasmic binding protein-like II"/>
    <property type="match status" value="1"/>
</dbReference>
<evidence type="ECO:0000313" key="11">
    <source>
        <dbReference type="EMBL" id="PNF21729.1"/>
    </source>
</evidence>
<dbReference type="OrthoDB" id="6506757at2759"/>
<evidence type="ECO:0000256" key="2">
    <source>
        <dbReference type="ARBA" id="ARBA00008685"/>
    </source>
</evidence>
<dbReference type="InParanoid" id="A0A2J7PZG5"/>
<evidence type="ECO:0000256" key="5">
    <source>
        <dbReference type="ARBA" id="ARBA00022989"/>
    </source>
</evidence>
<feature type="transmembrane region" description="Helical" evidence="9">
    <location>
        <begin position="267"/>
        <end position="288"/>
    </location>
</feature>
<keyword evidence="7" id="KW-0675">Receptor</keyword>
<feature type="non-terminal residue" evidence="11">
    <location>
        <position position="1"/>
    </location>
</feature>
<keyword evidence="5 9" id="KW-1133">Transmembrane helix</keyword>
<keyword evidence="3" id="KW-1003">Cell membrane</keyword>
<evidence type="ECO:0000313" key="12">
    <source>
        <dbReference type="Proteomes" id="UP000235965"/>
    </source>
</evidence>
<evidence type="ECO:0000256" key="8">
    <source>
        <dbReference type="ARBA" id="ARBA00023180"/>
    </source>
</evidence>